<dbReference type="EMBL" id="LUCM01010941">
    <property type="protein sequence ID" value="KAA0184742.1"/>
    <property type="molecule type" value="Genomic_DNA"/>
</dbReference>
<accession>A0A8E0VGL7</accession>
<dbReference type="InterPro" id="IPR001965">
    <property type="entry name" value="Znf_PHD"/>
</dbReference>
<dbReference type="GO" id="GO:0008270">
    <property type="term" value="F:zinc ion binding"/>
    <property type="evidence" value="ECO:0007669"/>
    <property type="project" value="UniProtKB-KW"/>
</dbReference>
<dbReference type="PANTHER" id="PTHR47162:SF10">
    <property type="entry name" value="METHYL-CPG-BINDING DOMAIN-CONTAINING PROTEIN 9 ISOFORM X1"/>
    <property type="match status" value="1"/>
</dbReference>
<evidence type="ECO:0000256" key="4">
    <source>
        <dbReference type="PROSITE-ProRule" id="PRU00146"/>
    </source>
</evidence>
<keyword evidence="1" id="KW-0479">Metal-binding</keyword>
<evidence type="ECO:0000256" key="1">
    <source>
        <dbReference type="ARBA" id="ARBA00022723"/>
    </source>
</evidence>
<dbReference type="SUPFAM" id="SSF57903">
    <property type="entry name" value="FYVE/PHD zinc finger"/>
    <property type="match status" value="1"/>
</dbReference>
<keyword evidence="3" id="KW-0862">Zinc</keyword>
<dbReference type="PANTHER" id="PTHR47162">
    <property type="entry name" value="OS02G0192300 PROTEIN"/>
    <property type="match status" value="1"/>
</dbReference>
<keyword evidence="2 4" id="KW-0863">Zinc-finger</keyword>
<gene>
    <name evidence="7" type="ORF">FBUS_06578</name>
</gene>
<feature type="compositionally biased region" description="Low complexity" evidence="5">
    <location>
        <begin position="131"/>
        <end position="143"/>
    </location>
</feature>
<dbReference type="OrthoDB" id="10004495at2759"/>
<evidence type="ECO:0000313" key="7">
    <source>
        <dbReference type="EMBL" id="KAA0184742.1"/>
    </source>
</evidence>
<name>A0A8E0VGL7_9TREM</name>
<dbReference type="InterPro" id="IPR019786">
    <property type="entry name" value="Zinc_finger_PHD-type_CS"/>
</dbReference>
<dbReference type="InterPro" id="IPR019787">
    <property type="entry name" value="Znf_PHD-finger"/>
</dbReference>
<evidence type="ECO:0000256" key="3">
    <source>
        <dbReference type="ARBA" id="ARBA00022833"/>
    </source>
</evidence>
<evidence type="ECO:0000313" key="8">
    <source>
        <dbReference type="Proteomes" id="UP000728185"/>
    </source>
</evidence>
<dbReference type="Gene3D" id="3.30.40.10">
    <property type="entry name" value="Zinc/RING finger domain, C3HC4 (zinc finger)"/>
    <property type="match status" value="1"/>
</dbReference>
<dbReference type="Pfam" id="PF00628">
    <property type="entry name" value="PHD"/>
    <property type="match status" value="1"/>
</dbReference>
<dbReference type="PROSITE" id="PS01359">
    <property type="entry name" value="ZF_PHD_1"/>
    <property type="match status" value="1"/>
</dbReference>
<evidence type="ECO:0000256" key="2">
    <source>
        <dbReference type="ARBA" id="ARBA00022771"/>
    </source>
</evidence>
<dbReference type="Proteomes" id="UP000728185">
    <property type="component" value="Unassembled WGS sequence"/>
</dbReference>
<dbReference type="SMART" id="SM00249">
    <property type="entry name" value="PHD"/>
    <property type="match status" value="1"/>
</dbReference>
<dbReference type="PROSITE" id="PS50016">
    <property type="entry name" value="ZF_PHD_2"/>
    <property type="match status" value="1"/>
</dbReference>
<reference evidence="7" key="1">
    <citation type="submission" date="2019-05" db="EMBL/GenBank/DDBJ databases">
        <title>Annotation for the trematode Fasciolopsis buski.</title>
        <authorList>
            <person name="Choi Y.-J."/>
        </authorList>
    </citation>
    <scope>NUCLEOTIDE SEQUENCE</scope>
    <source>
        <strain evidence="7">HT</strain>
        <tissue evidence="7">Whole worm</tissue>
    </source>
</reference>
<sequence>MPDDLVARIRLLRWLCVDCKRCCLCQLSSNTPQPCSAPAQSESLAIDSTSDRDLLLCDSCDRGFHMSCLEPRLTELPEGNWVCPICIPNIRIKDGYLSSLDPRLEAIRVYDQLTQHEIDWMYQELTSSGKSLSDNQSPSSVDSSTRKTIRSRAMRGSKLLHSASSRPSSVTTTAASAVTTFSPAIAATSAPPKPDEKKIDETEPTVDSSLPHEDDSSARSGPPKQQKQPKQPRRLVQKCLTAWTVTQPREMTVPAAKTELPEGPLEREGLFRLFLSHVFTRFNLLMK</sequence>
<dbReference type="InterPro" id="IPR013083">
    <property type="entry name" value="Znf_RING/FYVE/PHD"/>
</dbReference>
<dbReference type="AlphaFoldDB" id="A0A8E0VGL7"/>
<organism evidence="7 8">
    <name type="scientific">Fasciolopsis buskii</name>
    <dbReference type="NCBI Taxonomy" id="27845"/>
    <lineage>
        <taxon>Eukaryota</taxon>
        <taxon>Metazoa</taxon>
        <taxon>Spiralia</taxon>
        <taxon>Lophotrochozoa</taxon>
        <taxon>Platyhelminthes</taxon>
        <taxon>Trematoda</taxon>
        <taxon>Digenea</taxon>
        <taxon>Plagiorchiida</taxon>
        <taxon>Echinostomata</taxon>
        <taxon>Echinostomatoidea</taxon>
        <taxon>Fasciolidae</taxon>
        <taxon>Fasciolopsis</taxon>
    </lineage>
</organism>
<comment type="caution">
    <text evidence="7">The sequence shown here is derived from an EMBL/GenBank/DDBJ whole genome shotgun (WGS) entry which is preliminary data.</text>
</comment>
<proteinExistence type="predicted"/>
<evidence type="ECO:0000259" key="6">
    <source>
        <dbReference type="PROSITE" id="PS50016"/>
    </source>
</evidence>
<evidence type="ECO:0000256" key="5">
    <source>
        <dbReference type="SAM" id="MobiDB-lite"/>
    </source>
</evidence>
<protein>
    <submittedName>
        <fullName evidence="7">Histone acetyltransferase</fullName>
    </submittedName>
</protein>
<feature type="region of interest" description="Disordered" evidence="5">
    <location>
        <begin position="183"/>
        <end position="235"/>
    </location>
</feature>
<dbReference type="InterPro" id="IPR011011">
    <property type="entry name" value="Znf_FYVE_PHD"/>
</dbReference>
<feature type="region of interest" description="Disordered" evidence="5">
    <location>
        <begin position="128"/>
        <end position="150"/>
    </location>
</feature>
<keyword evidence="8" id="KW-1185">Reference proteome</keyword>
<feature type="domain" description="PHD-type" evidence="6">
    <location>
        <begin position="19"/>
        <end position="89"/>
    </location>
</feature>